<dbReference type="PROSITE" id="PS51272">
    <property type="entry name" value="SLH"/>
    <property type="match status" value="3"/>
</dbReference>
<protein>
    <recommendedName>
        <fullName evidence="3">SLH domain-containing protein</fullName>
    </recommendedName>
</protein>
<dbReference type="InterPro" id="IPR001119">
    <property type="entry name" value="SLH_dom"/>
</dbReference>
<feature type="domain" description="SLH" evidence="3">
    <location>
        <begin position="150"/>
        <end position="213"/>
    </location>
</feature>
<feature type="signal peptide" evidence="2">
    <location>
        <begin position="1"/>
        <end position="29"/>
    </location>
</feature>
<evidence type="ECO:0000256" key="1">
    <source>
        <dbReference type="SAM" id="MobiDB-lite"/>
    </source>
</evidence>
<reference evidence="4" key="1">
    <citation type="journal article" date="2014" name="Int. J. Syst. Evol. Microbiol.">
        <title>Complete genome sequence of Corynebacterium casei LMG S-19264T (=DSM 44701T), isolated from a smear-ripened cheese.</title>
        <authorList>
            <consortium name="US DOE Joint Genome Institute (JGI-PGF)"/>
            <person name="Walter F."/>
            <person name="Albersmeier A."/>
            <person name="Kalinowski J."/>
            <person name="Ruckert C."/>
        </authorList>
    </citation>
    <scope>NUCLEOTIDE SEQUENCE</scope>
    <source>
        <strain evidence="4">CGMCC 1.15178</strain>
    </source>
</reference>
<dbReference type="Proteomes" id="UP000612456">
    <property type="component" value="Unassembled WGS sequence"/>
</dbReference>
<dbReference type="RefSeq" id="WP_188996392.1">
    <property type="nucleotide sequence ID" value="NZ_BMHP01000004.1"/>
</dbReference>
<evidence type="ECO:0000313" key="5">
    <source>
        <dbReference type="Proteomes" id="UP000612456"/>
    </source>
</evidence>
<evidence type="ECO:0000313" key="4">
    <source>
        <dbReference type="EMBL" id="GGD86383.1"/>
    </source>
</evidence>
<evidence type="ECO:0000256" key="2">
    <source>
        <dbReference type="SAM" id="SignalP"/>
    </source>
</evidence>
<dbReference type="EMBL" id="BMHP01000004">
    <property type="protein sequence ID" value="GGD86383.1"/>
    <property type="molecule type" value="Genomic_DNA"/>
</dbReference>
<dbReference type="Pfam" id="PF00395">
    <property type="entry name" value="SLH"/>
    <property type="match status" value="3"/>
</dbReference>
<accession>A0A917E050</accession>
<dbReference type="InterPro" id="IPR051465">
    <property type="entry name" value="Cell_Envelope_Struct_Comp"/>
</dbReference>
<feature type="compositionally biased region" description="Gly residues" evidence="1">
    <location>
        <begin position="439"/>
        <end position="450"/>
    </location>
</feature>
<keyword evidence="5" id="KW-1185">Reference proteome</keyword>
<organism evidence="4 5">
    <name type="scientific">Paenibacillus nasutitermitis</name>
    <dbReference type="NCBI Taxonomy" id="1652958"/>
    <lineage>
        <taxon>Bacteria</taxon>
        <taxon>Bacillati</taxon>
        <taxon>Bacillota</taxon>
        <taxon>Bacilli</taxon>
        <taxon>Bacillales</taxon>
        <taxon>Paenibacillaceae</taxon>
        <taxon>Paenibacillus</taxon>
    </lineage>
</organism>
<dbReference type="AlphaFoldDB" id="A0A917E050"/>
<feature type="compositionally biased region" description="Low complexity" evidence="1">
    <location>
        <begin position="451"/>
        <end position="497"/>
    </location>
</feature>
<dbReference type="InterPro" id="IPR015943">
    <property type="entry name" value="WD40/YVTN_repeat-like_dom_sf"/>
</dbReference>
<dbReference type="PANTHER" id="PTHR43308">
    <property type="entry name" value="OUTER MEMBRANE PROTEIN ALPHA-RELATED"/>
    <property type="match status" value="1"/>
</dbReference>
<proteinExistence type="predicted"/>
<sequence>MKYKWKQGMTAIALTSVMTLSLASVSAAASAPKAQEPIPGWASAEIAEWKGLGLLKGDENGYVLPNNGVLKTEFITFINRVFNFTEKSDRTFPDVPENAWYASEIAKAVASGALEGGTDGKISPLETLTREQAALILYRVFTVSPAVKEVEPFQDDTKIASWSKAAVYAMKEAGYVTGTPEGAFQPKKALTRAEAVKMINNVMGKLVADTGTHSDLAGKNLVVNTAGGTLSGVKLSGHLYITAGVGEGDLTIENAEIGGTIYVNGGGSHSIKLKNVKAGRIAVNKRSAPVRVALSGSSSVPAVDVISGAQVDNGTENPIESFNIEGANEVGVSGPVQLLNVNAAASLNVGESTIADLRVSSRAGGSRIALGAKAKVKNFTANAGATVTGEGEIGTATVNAPGVALAKKPGKLNLTAGEVKIGGETVTKGNETTTPPGTGTPGTGTPGTGTPGTETPGTETPGTETPGTETPGTENPGTETPGTENPGTGTPGTETPGTNPPIEQPTRLYSYDEALSAFAETGAEGLVKQYIAFIQDPTYKPSTANPKVVMPDMTNATTFVNHDFDIKPSIFASLRGVNTSVLNGARTTLWIGTDNGVTRISLANNAMKSYTTDNSQLTDNKVLLLIADGSTGVYAITKNGVSHIYQ</sequence>
<keyword evidence="2" id="KW-0732">Signal</keyword>
<dbReference type="Gene3D" id="2.130.10.10">
    <property type="entry name" value="YVTN repeat-like/Quinoprotein amine dehydrogenase"/>
    <property type="match status" value="1"/>
</dbReference>
<dbReference type="PANTHER" id="PTHR43308:SF5">
    <property type="entry name" value="S-LAYER PROTEIN _ PEPTIDOGLYCAN ENDO-BETA-N-ACETYLGLUCOSAMINIDASE"/>
    <property type="match status" value="1"/>
</dbReference>
<feature type="domain" description="SLH" evidence="3">
    <location>
        <begin position="29"/>
        <end position="87"/>
    </location>
</feature>
<feature type="chain" id="PRO_5039542011" description="SLH domain-containing protein" evidence="2">
    <location>
        <begin position="30"/>
        <end position="646"/>
    </location>
</feature>
<gene>
    <name evidence="4" type="ORF">GCM10010911_51060</name>
</gene>
<evidence type="ECO:0000259" key="3">
    <source>
        <dbReference type="PROSITE" id="PS51272"/>
    </source>
</evidence>
<reference evidence="4" key="2">
    <citation type="submission" date="2020-09" db="EMBL/GenBank/DDBJ databases">
        <authorList>
            <person name="Sun Q."/>
            <person name="Zhou Y."/>
        </authorList>
    </citation>
    <scope>NUCLEOTIDE SEQUENCE</scope>
    <source>
        <strain evidence="4">CGMCC 1.15178</strain>
    </source>
</reference>
<feature type="domain" description="SLH" evidence="3">
    <location>
        <begin position="88"/>
        <end position="149"/>
    </location>
</feature>
<comment type="caution">
    <text evidence="4">The sequence shown here is derived from an EMBL/GenBank/DDBJ whole genome shotgun (WGS) entry which is preliminary data.</text>
</comment>
<feature type="region of interest" description="Disordered" evidence="1">
    <location>
        <begin position="422"/>
        <end position="505"/>
    </location>
</feature>
<name>A0A917E050_9BACL</name>